<keyword evidence="2" id="KW-1185">Reference proteome</keyword>
<name>A0ABV3CJS4_9ACTN</name>
<reference evidence="1 2" key="1">
    <citation type="submission" date="2024-06" db="EMBL/GenBank/DDBJ databases">
        <title>The Natural Products Discovery Center: Release of the First 8490 Sequenced Strains for Exploring Actinobacteria Biosynthetic Diversity.</title>
        <authorList>
            <person name="Kalkreuter E."/>
            <person name="Kautsar S.A."/>
            <person name="Yang D."/>
            <person name="Bader C.D."/>
            <person name="Teijaro C.N."/>
            <person name="Fluegel L."/>
            <person name="Davis C.M."/>
            <person name="Simpson J.R."/>
            <person name="Lauterbach L."/>
            <person name="Steele A.D."/>
            <person name="Gui C."/>
            <person name="Meng S."/>
            <person name="Li G."/>
            <person name="Viehrig K."/>
            <person name="Ye F."/>
            <person name="Su P."/>
            <person name="Kiefer A.F."/>
            <person name="Nichols A."/>
            <person name="Cepeda A.J."/>
            <person name="Yan W."/>
            <person name="Fan B."/>
            <person name="Jiang Y."/>
            <person name="Adhikari A."/>
            <person name="Zheng C.-J."/>
            <person name="Schuster L."/>
            <person name="Cowan T.M."/>
            <person name="Smanski M.J."/>
            <person name="Chevrette M.G."/>
            <person name="De Carvalho L.P.S."/>
            <person name="Shen B."/>
        </authorList>
    </citation>
    <scope>NUCLEOTIDE SEQUENCE [LARGE SCALE GENOMIC DNA]</scope>
    <source>
        <strain evidence="1 2">NPDC045974</strain>
    </source>
</reference>
<organism evidence="1 2">
    <name type="scientific">Streptomyces narbonensis</name>
    <dbReference type="NCBI Taxonomy" id="67333"/>
    <lineage>
        <taxon>Bacteria</taxon>
        <taxon>Bacillati</taxon>
        <taxon>Actinomycetota</taxon>
        <taxon>Actinomycetes</taxon>
        <taxon>Kitasatosporales</taxon>
        <taxon>Streptomycetaceae</taxon>
        <taxon>Streptomyces</taxon>
    </lineage>
</organism>
<protein>
    <submittedName>
        <fullName evidence="1">Uncharacterized protein</fullName>
    </submittedName>
</protein>
<gene>
    <name evidence="1" type="ORF">AB0A88_31910</name>
</gene>
<accession>A0ABV3CJS4</accession>
<comment type="caution">
    <text evidence="1">The sequence shown here is derived from an EMBL/GenBank/DDBJ whole genome shotgun (WGS) entry which is preliminary data.</text>
</comment>
<dbReference type="Proteomes" id="UP001551329">
    <property type="component" value="Unassembled WGS sequence"/>
</dbReference>
<evidence type="ECO:0000313" key="1">
    <source>
        <dbReference type="EMBL" id="MEU7074708.1"/>
    </source>
</evidence>
<proteinExistence type="predicted"/>
<sequence length="142" mass="16160">MTQPAPASRHTVDSLTDDELQQLYDERDRYRAAWTNARKRSRNARGAWATWMRIAEKRRALLIKAERAANIPADSHRRAERAEAALNVMAGHLRYVLDGKAPRHRHLVPGRWDIDGSRCTDCARLADARAALDAHTNPKDQT</sequence>
<dbReference type="EMBL" id="JBEZAE010000029">
    <property type="protein sequence ID" value="MEU7074708.1"/>
    <property type="molecule type" value="Genomic_DNA"/>
</dbReference>
<dbReference type="RefSeq" id="WP_358477258.1">
    <property type="nucleotide sequence ID" value="NZ_JBEZAE010000029.1"/>
</dbReference>
<evidence type="ECO:0000313" key="2">
    <source>
        <dbReference type="Proteomes" id="UP001551329"/>
    </source>
</evidence>